<organism evidence="1 2">
    <name type="scientific">Rhizophagus irregularis</name>
    <dbReference type="NCBI Taxonomy" id="588596"/>
    <lineage>
        <taxon>Eukaryota</taxon>
        <taxon>Fungi</taxon>
        <taxon>Fungi incertae sedis</taxon>
        <taxon>Mucoromycota</taxon>
        <taxon>Glomeromycotina</taxon>
        <taxon>Glomeromycetes</taxon>
        <taxon>Glomerales</taxon>
        <taxon>Glomeraceae</taxon>
        <taxon>Rhizophagus</taxon>
    </lineage>
</organism>
<proteinExistence type="predicted"/>
<comment type="caution">
    <text evidence="1">The sequence shown here is derived from an EMBL/GenBank/DDBJ whole genome shotgun (WGS) entry which is preliminary data.</text>
</comment>
<evidence type="ECO:0000313" key="2">
    <source>
        <dbReference type="Proteomes" id="UP000684084"/>
    </source>
</evidence>
<accession>A0A915ZYL0</accession>
<dbReference type="EMBL" id="CAGKOT010000101">
    <property type="protein sequence ID" value="CAB5395582.1"/>
    <property type="molecule type" value="Genomic_DNA"/>
</dbReference>
<reference evidence="1" key="1">
    <citation type="submission" date="2020-05" db="EMBL/GenBank/DDBJ databases">
        <authorList>
            <person name="Rincon C."/>
            <person name="Sanders R I."/>
            <person name="Robbins C."/>
            <person name="Chaturvedi A."/>
        </authorList>
    </citation>
    <scope>NUCLEOTIDE SEQUENCE</scope>
    <source>
        <strain evidence="1">CHB12</strain>
    </source>
</reference>
<evidence type="ECO:0000313" key="1">
    <source>
        <dbReference type="EMBL" id="CAB5395582.1"/>
    </source>
</evidence>
<sequence>MAQPNYCYSYETKAINKCVTQNNSYKNCESIDNEVNEISNKAELIPCKKLAGKGYLGAKFNGFICFTMCNPFYIEDDDFRIFSGCQQKFEENYLKMQVFPTFNNVKEKNYLTVGEKLNLELRKKTSINALNSNVIVPENNNNSTLHNHSVYFNVLNILLEESTQLVINENKENKMAQINPDNLNKNYGYMENEFKELVKDI</sequence>
<name>A0A915ZYL0_9GLOM</name>
<gene>
    <name evidence="1" type="ORF">CHRIB12_LOCUS23913</name>
</gene>
<dbReference type="AlphaFoldDB" id="A0A915ZYL0"/>
<dbReference type="Proteomes" id="UP000684084">
    <property type="component" value="Unassembled WGS sequence"/>
</dbReference>
<protein>
    <submittedName>
        <fullName evidence="1">Uncharacterized protein</fullName>
    </submittedName>
</protein>
<dbReference type="OrthoDB" id="2376620at2759"/>